<keyword evidence="6" id="KW-0675">Receptor</keyword>
<feature type="transmembrane region" description="Helical" evidence="9">
    <location>
        <begin position="696"/>
        <end position="713"/>
    </location>
</feature>
<evidence type="ECO:0000313" key="12">
    <source>
        <dbReference type="EMBL" id="CAH3035788.1"/>
    </source>
</evidence>
<evidence type="ECO:0000256" key="2">
    <source>
        <dbReference type="ARBA" id="ARBA00022692"/>
    </source>
</evidence>
<dbReference type="InterPro" id="IPR002455">
    <property type="entry name" value="GPCR3_GABA-B"/>
</dbReference>
<evidence type="ECO:0000313" key="13">
    <source>
        <dbReference type="Proteomes" id="UP001159405"/>
    </source>
</evidence>
<keyword evidence="8" id="KW-0807">Transducer</keyword>
<feature type="transmembrane region" description="Helical" evidence="9">
    <location>
        <begin position="452"/>
        <end position="475"/>
    </location>
</feature>
<evidence type="ECO:0000256" key="5">
    <source>
        <dbReference type="ARBA" id="ARBA00023136"/>
    </source>
</evidence>
<name>A0ABN8MTU0_9CNID</name>
<comment type="caution">
    <text evidence="12">The sequence shown here is derived from an EMBL/GenBank/DDBJ whole genome shotgun (WGS) entry which is preliminary data.</text>
</comment>
<dbReference type="PRINTS" id="PR01176">
    <property type="entry name" value="GABABRECEPTR"/>
</dbReference>
<dbReference type="InterPro" id="IPR000337">
    <property type="entry name" value="GPCR_3"/>
</dbReference>
<accession>A0ABN8MTU0</accession>
<keyword evidence="13" id="KW-1185">Reference proteome</keyword>
<keyword evidence="2 9" id="KW-0812">Transmembrane</keyword>
<dbReference type="Pfam" id="PF01094">
    <property type="entry name" value="ANF_receptor"/>
    <property type="match status" value="1"/>
</dbReference>
<evidence type="ECO:0000256" key="1">
    <source>
        <dbReference type="ARBA" id="ARBA00004141"/>
    </source>
</evidence>
<feature type="transmembrane region" description="Helical" evidence="9">
    <location>
        <begin position="627"/>
        <end position="647"/>
    </location>
</feature>
<evidence type="ECO:0000256" key="4">
    <source>
        <dbReference type="ARBA" id="ARBA00023040"/>
    </source>
</evidence>
<dbReference type="SUPFAM" id="SSF53822">
    <property type="entry name" value="Periplasmic binding protein-like I"/>
    <property type="match status" value="1"/>
</dbReference>
<keyword evidence="3 9" id="KW-1133">Transmembrane helix</keyword>
<evidence type="ECO:0000256" key="7">
    <source>
        <dbReference type="ARBA" id="ARBA00023180"/>
    </source>
</evidence>
<dbReference type="InterPro" id="IPR001828">
    <property type="entry name" value="ANF_lig-bd_rcpt"/>
</dbReference>
<organism evidence="12 13">
    <name type="scientific">Porites lobata</name>
    <dbReference type="NCBI Taxonomy" id="104759"/>
    <lineage>
        <taxon>Eukaryota</taxon>
        <taxon>Metazoa</taxon>
        <taxon>Cnidaria</taxon>
        <taxon>Anthozoa</taxon>
        <taxon>Hexacorallia</taxon>
        <taxon>Scleractinia</taxon>
        <taxon>Fungiina</taxon>
        <taxon>Poritidae</taxon>
        <taxon>Porites</taxon>
    </lineage>
</organism>
<feature type="non-terminal residue" evidence="12">
    <location>
        <position position="716"/>
    </location>
</feature>
<keyword evidence="7" id="KW-0325">Glycoprotein</keyword>
<feature type="chain" id="PRO_5045194270" description="G-protein coupled receptors family 3 profile domain-containing protein" evidence="10">
    <location>
        <begin position="20"/>
        <end position="716"/>
    </location>
</feature>
<feature type="domain" description="G-protein coupled receptors family 3 profile" evidence="11">
    <location>
        <begin position="457"/>
        <end position="716"/>
    </location>
</feature>
<dbReference type="PROSITE" id="PS50259">
    <property type="entry name" value="G_PROTEIN_RECEP_F3_4"/>
    <property type="match status" value="1"/>
</dbReference>
<evidence type="ECO:0000256" key="6">
    <source>
        <dbReference type="ARBA" id="ARBA00023170"/>
    </source>
</evidence>
<reference evidence="12 13" key="1">
    <citation type="submission" date="2022-05" db="EMBL/GenBank/DDBJ databases">
        <authorList>
            <consortium name="Genoscope - CEA"/>
            <person name="William W."/>
        </authorList>
    </citation>
    <scope>NUCLEOTIDE SEQUENCE [LARGE SCALE GENOMIC DNA]</scope>
</reference>
<dbReference type="Gene3D" id="3.40.50.2300">
    <property type="match status" value="2"/>
</dbReference>
<evidence type="ECO:0000259" key="11">
    <source>
        <dbReference type="PROSITE" id="PS50259"/>
    </source>
</evidence>
<dbReference type="Proteomes" id="UP001159405">
    <property type="component" value="Unassembled WGS sequence"/>
</dbReference>
<feature type="transmembrane region" description="Helical" evidence="9">
    <location>
        <begin position="528"/>
        <end position="548"/>
    </location>
</feature>
<keyword evidence="10" id="KW-0732">Signal</keyword>
<dbReference type="CDD" id="cd06366">
    <property type="entry name" value="PBP1_GABAb_receptor"/>
    <property type="match status" value="1"/>
</dbReference>
<dbReference type="PANTHER" id="PTHR10519:SF20">
    <property type="entry name" value="G-PROTEIN COUPLED RECEPTOR 156-RELATED"/>
    <property type="match status" value="1"/>
</dbReference>
<keyword evidence="5 9" id="KW-0472">Membrane</keyword>
<keyword evidence="4" id="KW-0297">G-protein coupled receptor</keyword>
<feature type="transmembrane region" description="Helical" evidence="9">
    <location>
        <begin position="487"/>
        <end position="508"/>
    </location>
</feature>
<dbReference type="InterPro" id="IPR017978">
    <property type="entry name" value="GPCR_3_C"/>
</dbReference>
<dbReference type="PANTHER" id="PTHR10519">
    <property type="entry name" value="GABA-B RECEPTOR"/>
    <property type="match status" value="1"/>
</dbReference>
<dbReference type="CDD" id="cd15047">
    <property type="entry name" value="7tmC_GABA-B-like"/>
    <property type="match status" value="1"/>
</dbReference>
<dbReference type="EMBL" id="CALNXK010000004">
    <property type="protein sequence ID" value="CAH3035788.1"/>
    <property type="molecule type" value="Genomic_DNA"/>
</dbReference>
<evidence type="ECO:0000256" key="3">
    <source>
        <dbReference type="ARBA" id="ARBA00022989"/>
    </source>
</evidence>
<dbReference type="PRINTS" id="PR00248">
    <property type="entry name" value="GPCRMGR"/>
</dbReference>
<dbReference type="InterPro" id="IPR028082">
    <property type="entry name" value="Peripla_BP_I"/>
</dbReference>
<protein>
    <recommendedName>
        <fullName evidence="11">G-protein coupled receptors family 3 profile domain-containing protein</fullName>
    </recommendedName>
</protein>
<dbReference type="Pfam" id="PF00003">
    <property type="entry name" value="7tm_3"/>
    <property type="match status" value="1"/>
</dbReference>
<proteinExistence type="predicted"/>
<sequence>MQSLWILICLSIVREFSSGKEKLYIGTFYGVNVSSIGWSSEGVMPAVQMALDHVNKDQSILPEYTLHEDWRDSKCDSGAAIRAMLDLVSKPPTKIMFTAPGCSLAAEPIAEAALDEKTDLPSFWKAVQVGFSNSSPLLSDESRFPLYSRISPSSTLSNAAIVLALKRLNWNRVAILAQQGHIFTKTKEDLISRLSNNGVTIEFTESFAEETNFPIRSTKDKDVRIIVALMYEDKFIKIACQAFKQGIYGRKYVWFVPGWYSERWWANTEDVSCNEHEVKTAAGNYFATRPLRLGISPSPTIAGKTATKLSEELKERIRRDNYPINTFSSFAYDTIWSIALTLHHSSSILNARRKSLVNVTYGDSEAADIFIKLLRNLTFLGMSGTVKFGDHGERETTIEILQRQGDAMIVVGFWNKSSNNIDESLFSWEGKRPRDGMINRKDDYQESYEQTIITLALSVTGMLFSCACLVVNISYRKYRVIKMSSPHFNSVTAIGCLMIYTHELLASFNNSRIYSGDSRSLCLVSASLIVIGFTFIFGGMFAKTWRVYKIFTNRRLKREIGGLTTARLMTKICSILLLDTVVLVSWELVDPLQSEHIEISKEFLSNDEDIQVHIFAHQCDSKHFKTWMLGIIAYKGVLLLFGVFLAWETRNVHYAELNDSKNIGLAVYNILVFSALSITAEFVLNEQAFATKRIFNNLLMYLCTSMVLILVFLPKV</sequence>
<dbReference type="PRINTS" id="PR01177">
    <property type="entry name" value="GABAB1RECPTR"/>
</dbReference>
<feature type="transmembrane region" description="Helical" evidence="9">
    <location>
        <begin position="667"/>
        <end position="684"/>
    </location>
</feature>
<evidence type="ECO:0000256" key="10">
    <source>
        <dbReference type="SAM" id="SignalP"/>
    </source>
</evidence>
<evidence type="ECO:0000256" key="9">
    <source>
        <dbReference type="SAM" id="Phobius"/>
    </source>
</evidence>
<gene>
    <name evidence="12" type="ORF">PLOB_00031167</name>
</gene>
<evidence type="ECO:0000256" key="8">
    <source>
        <dbReference type="ARBA" id="ARBA00023224"/>
    </source>
</evidence>
<comment type="subcellular location">
    <subcellularLocation>
        <location evidence="1">Membrane</location>
        <topology evidence="1">Multi-pass membrane protein</topology>
    </subcellularLocation>
</comment>
<feature type="signal peptide" evidence="10">
    <location>
        <begin position="1"/>
        <end position="19"/>
    </location>
</feature>